<dbReference type="Pfam" id="PF08843">
    <property type="entry name" value="AbiEii"/>
    <property type="match status" value="1"/>
</dbReference>
<keyword evidence="2" id="KW-0808">Transferase</keyword>
<dbReference type="EMBL" id="LT607750">
    <property type="protein sequence ID" value="SCG44558.1"/>
    <property type="molecule type" value="Genomic_DNA"/>
</dbReference>
<name>A0A1C5HEV7_9ACTN</name>
<proteinExistence type="predicted"/>
<reference evidence="2 3" key="1">
    <citation type="submission" date="2016-06" db="EMBL/GenBank/DDBJ databases">
        <authorList>
            <person name="Kjaerup R.B."/>
            <person name="Dalgaard T.S."/>
            <person name="Juul-Madsen H.R."/>
        </authorList>
    </citation>
    <scope>NUCLEOTIDE SEQUENCE [LARGE SCALE GENOMIC DNA]</scope>
    <source>
        <strain evidence="2 3">DSM 43904</strain>
    </source>
</reference>
<dbReference type="RefSeq" id="WP_231928569.1">
    <property type="nucleotide sequence ID" value="NZ_LT607750.1"/>
</dbReference>
<feature type="compositionally biased region" description="Low complexity" evidence="1">
    <location>
        <begin position="1"/>
        <end position="13"/>
    </location>
</feature>
<evidence type="ECO:0000313" key="2">
    <source>
        <dbReference type="EMBL" id="SCG44558.1"/>
    </source>
</evidence>
<organism evidence="2 3">
    <name type="scientific">Micromonospora echinaurantiaca</name>
    <dbReference type="NCBI Taxonomy" id="47857"/>
    <lineage>
        <taxon>Bacteria</taxon>
        <taxon>Bacillati</taxon>
        <taxon>Actinomycetota</taxon>
        <taxon>Actinomycetes</taxon>
        <taxon>Micromonosporales</taxon>
        <taxon>Micromonosporaceae</taxon>
        <taxon>Micromonospora</taxon>
    </lineage>
</organism>
<protein>
    <submittedName>
        <fullName evidence="2">Nucleotidyl transferase AbiEii toxin, Type IV TA system</fullName>
    </submittedName>
</protein>
<dbReference type="InterPro" id="IPR014942">
    <property type="entry name" value="AbiEii"/>
</dbReference>
<keyword evidence="3" id="KW-1185">Reference proteome</keyword>
<evidence type="ECO:0000313" key="3">
    <source>
        <dbReference type="Proteomes" id="UP000198217"/>
    </source>
</evidence>
<dbReference type="Proteomes" id="UP000198217">
    <property type="component" value="Chromosome I"/>
</dbReference>
<accession>A0A1C5HEV7</accession>
<sequence>MPKAPAGAAGYPPTYQPLPPRPKLRQRAVFDPALKQYTNAYRAGEPMFADPGTGQRWRAARRAAMCHLINVIADTPWAQQLVLRGSVTMSAWFGAAAREPGDVDFVVTPFSLSIRSDEATAMFAGILSALRARPGAGLNPELVQTSDIWTYERADGRRLVIPFTTDDGLTGFVQADFVFNEHLDLEPVPIRLDGVHRPVRAAGPAQSLAWKVMWLATDMYPQGKDLYDATLLAEHTTVDLRLVRDLLRPELGREADDFTAASVLDWTVDWDNFTAEYPGIAGNAAVWRRRLAHALERGFTR</sequence>
<dbReference type="GO" id="GO:0016740">
    <property type="term" value="F:transferase activity"/>
    <property type="evidence" value="ECO:0007669"/>
    <property type="project" value="UniProtKB-KW"/>
</dbReference>
<feature type="region of interest" description="Disordered" evidence="1">
    <location>
        <begin position="1"/>
        <end position="22"/>
    </location>
</feature>
<gene>
    <name evidence="2" type="ORF">GA0070609_1501</name>
</gene>
<dbReference type="AlphaFoldDB" id="A0A1C5HEV7"/>
<evidence type="ECO:0000256" key="1">
    <source>
        <dbReference type="SAM" id="MobiDB-lite"/>
    </source>
</evidence>